<comment type="similarity">
    <text evidence="6">Belongs to the DEAD box helicase family.</text>
</comment>
<dbReference type="SMART" id="SM00490">
    <property type="entry name" value="HELICc"/>
    <property type="match status" value="1"/>
</dbReference>
<dbReference type="Pfam" id="PF00271">
    <property type="entry name" value="Helicase_C"/>
    <property type="match status" value="1"/>
</dbReference>
<sequence length="688" mass="77310">MDLFVVNRYFGDDDKKIKDSDEKAKLAALLSKIEERRKQREVAQKSKLGSESFDLGYHVNEKVDGTAPSVKSDKDEEGATNRKRQSDTVSQHGNANFENEAVEASAAQKKKKKKHKRKWKEINGSEGGEANAGEKKEMKTLEKIEGFTVIGTENFKKKQKVKRVLPYWLANPSIVSVNLQQLTTTVKDIPGLDKNIIRALKRNKITHFFPVQAQVIPWLLAAYKRPTRYWPHDICVSAPTGSGKTLAFVIPIVQALCYRFVQQVRALVVLPVQDLAVQVYRVFLTYTQHTDLKVALVTGQTSFHKEQQQLVALSPVTGYHSLVDIVVTTPGRLVDHLQSTSGFTLKHLRFLVIDEADRIIENIQNNWLYHLYSHISAGNAPTCHPPALTIATLESTSSPPPQKLLFSATLTQDPEKLQQLGLFQPKLFTSVVGDDQLENGDIGKDEAVRGDFVGKFTTPAELSEYVCLVTPESKPLALYHIIASNSWQHVLVFVGSRKDAHRLSLLLSYLGQKSFKVAEISSSLSRPAREKVLAKFAAGKIDVLVSSDALARGMDIEGVDYVILYSAPKSIKNYIHRVGRTGRAGKPGTSVTFLQDSQVASFNEMLHSASKGDLQKMDIQQSKLEELEDAYTLALEHLKGHLEREEKQQLKAKKRRKKQDPLIQKYRERKRRFKVRKLKKLDKATTIG</sequence>
<dbReference type="GO" id="GO:0005524">
    <property type="term" value="F:ATP binding"/>
    <property type="evidence" value="ECO:0007669"/>
    <property type="project" value="UniProtKB-UniRule"/>
</dbReference>
<feature type="region of interest" description="Disordered" evidence="8">
    <location>
        <begin position="57"/>
        <end position="134"/>
    </location>
</feature>
<dbReference type="InterPro" id="IPR027417">
    <property type="entry name" value="P-loop_NTPase"/>
</dbReference>
<keyword evidence="1 6" id="KW-0547">Nucleotide-binding</keyword>
<evidence type="ECO:0000256" key="1">
    <source>
        <dbReference type="ARBA" id="ARBA00022741"/>
    </source>
</evidence>
<organism evidence="11 12">
    <name type="scientific">Cryptotermes secundus</name>
    <dbReference type="NCBI Taxonomy" id="105785"/>
    <lineage>
        <taxon>Eukaryota</taxon>
        <taxon>Metazoa</taxon>
        <taxon>Ecdysozoa</taxon>
        <taxon>Arthropoda</taxon>
        <taxon>Hexapoda</taxon>
        <taxon>Insecta</taxon>
        <taxon>Pterygota</taxon>
        <taxon>Neoptera</taxon>
        <taxon>Polyneoptera</taxon>
        <taxon>Dictyoptera</taxon>
        <taxon>Blattodea</taxon>
        <taxon>Blattoidea</taxon>
        <taxon>Termitoidae</taxon>
        <taxon>Kalotermitidae</taxon>
        <taxon>Cryptotermitinae</taxon>
        <taxon>Cryptotermes</taxon>
    </lineage>
</organism>
<dbReference type="Gene3D" id="3.40.50.300">
    <property type="entry name" value="P-loop containing nucleotide triphosphate hydrolases"/>
    <property type="match status" value="2"/>
</dbReference>
<dbReference type="EMBL" id="NEVH01024950">
    <property type="protein sequence ID" value="PNF16377.1"/>
    <property type="molecule type" value="Genomic_DNA"/>
</dbReference>
<evidence type="ECO:0000256" key="8">
    <source>
        <dbReference type="SAM" id="MobiDB-lite"/>
    </source>
</evidence>
<dbReference type="AlphaFoldDB" id="A0A2J7PJ57"/>
<dbReference type="SUPFAM" id="SSF52540">
    <property type="entry name" value="P-loop containing nucleoside triphosphate hydrolases"/>
    <property type="match status" value="1"/>
</dbReference>
<dbReference type="EMBL" id="NEVH01024950">
    <property type="protein sequence ID" value="PNF16375.1"/>
    <property type="molecule type" value="Genomic_DNA"/>
</dbReference>
<dbReference type="OrthoDB" id="3370at2759"/>
<comment type="caution">
    <text evidence="11">The sequence shown here is derived from an EMBL/GenBank/DDBJ whole genome shotgun (WGS) entry which is preliminary data.</text>
</comment>
<dbReference type="PANTHER" id="PTHR24031">
    <property type="entry name" value="RNA HELICASE"/>
    <property type="match status" value="1"/>
</dbReference>
<evidence type="ECO:0000256" key="7">
    <source>
        <dbReference type="RuleBase" id="RU365068"/>
    </source>
</evidence>
<dbReference type="InterPro" id="IPR001650">
    <property type="entry name" value="Helicase_C-like"/>
</dbReference>
<dbReference type="PROSITE" id="PS00039">
    <property type="entry name" value="DEAD_ATP_HELICASE"/>
    <property type="match status" value="1"/>
</dbReference>
<keyword evidence="12" id="KW-1185">Reference proteome</keyword>
<dbReference type="Proteomes" id="UP000235965">
    <property type="component" value="Unassembled WGS sequence"/>
</dbReference>
<dbReference type="SMART" id="SM00487">
    <property type="entry name" value="DEXDc"/>
    <property type="match status" value="1"/>
</dbReference>
<gene>
    <name evidence="11" type="ORF">B7P43_G10504</name>
</gene>
<dbReference type="FunCoup" id="A0A2J7PJ57">
    <property type="interactions" value="2260"/>
</dbReference>
<evidence type="ECO:0000259" key="10">
    <source>
        <dbReference type="PROSITE" id="PS51194"/>
    </source>
</evidence>
<evidence type="ECO:0000256" key="5">
    <source>
        <dbReference type="ARBA" id="ARBA00022884"/>
    </source>
</evidence>
<comment type="domain">
    <text evidence="7">The Q motif is unique to and characteristic of the DEAD box family of RNA helicases and controls ATP binding and hydrolysis.</text>
</comment>
<dbReference type="GO" id="GO:0003724">
    <property type="term" value="F:RNA helicase activity"/>
    <property type="evidence" value="ECO:0007669"/>
    <property type="project" value="UniProtKB-EC"/>
</dbReference>
<feature type="domain" description="Helicase ATP-binding" evidence="9">
    <location>
        <begin position="225"/>
        <end position="428"/>
    </location>
</feature>
<dbReference type="PROSITE" id="PS51194">
    <property type="entry name" value="HELICASE_CTER"/>
    <property type="match status" value="1"/>
</dbReference>
<dbReference type="GO" id="GO:0016787">
    <property type="term" value="F:hydrolase activity"/>
    <property type="evidence" value="ECO:0007669"/>
    <property type="project" value="UniProtKB-KW"/>
</dbReference>
<evidence type="ECO:0000256" key="3">
    <source>
        <dbReference type="ARBA" id="ARBA00022806"/>
    </source>
</evidence>
<dbReference type="InterPro" id="IPR014001">
    <property type="entry name" value="Helicase_ATP-bd"/>
</dbReference>
<evidence type="ECO:0000256" key="4">
    <source>
        <dbReference type="ARBA" id="ARBA00022840"/>
    </source>
</evidence>
<evidence type="ECO:0000259" key="9">
    <source>
        <dbReference type="PROSITE" id="PS51192"/>
    </source>
</evidence>
<name>A0A2J7PJ57_9NEOP</name>
<keyword evidence="4 6" id="KW-0067">ATP-binding</keyword>
<feature type="domain" description="Helicase C-terminal" evidence="10">
    <location>
        <begin position="474"/>
        <end position="625"/>
    </location>
</feature>
<dbReference type="InterPro" id="IPR000629">
    <property type="entry name" value="RNA-helicase_DEAD-box_CS"/>
</dbReference>
<dbReference type="STRING" id="105785.A0A2J7PJ57"/>
<evidence type="ECO:0000313" key="12">
    <source>
        <dbReference type="Proteomes" id="UP000235965"/>
    </source>
</evidence>
<feature type="compositionally biased region" description="Polar residues" evidence="8">
    <location>
        <begin position="87"/>
        <end position="97"/>
    </location>
</feature>
<dbReference type="PROSITE" id="PS51192">
    <property type="entry name" value="HELICASE_ATP_BIND_1"/>
    <property type="match status" value="1"/>
</dbReference>
<evidence type="ECO:0000256" key="6">
    <source>
        <dbReference type="RuleBase" id="RU000492"/>
    </source>
</evidence>
<accession>A0A2J7PJ57</accession>
<protein>
    <recommendedName>
        <fullName evidence="7">ATP-dependent RNA helicase</fullName>
        <ecNumber evidence="7">3.6.4.13</ecNumber>
    </recommendedName>
</protein>
<dbReference type="EC" id="3.6.4.13" evidence="7"/>
<dbReference type="EMBL" id="NEVH01024950">
    <property type="protein sequence ID" value="PNF16378.1"/>
    <property type="molecule type" value="Genomic_DNA"/>
</dbReference>
<comment type="function">
    <text evidence="7">RNA helicase.</text>
</comment>
<keyword evidence="2 6" id="KW-0378">Hydrolase</keyword>
<dbReference type="Pfam" id="PF00270">
    <property type="entry name" value="DEAD"/>
    <property type="match status" value="1"/>
</dbReference>
<feature type="compositionally biased region" description="Basic and acidic residues" evidence="8">
    <location>
        <begin position="71"/>
        <end position="86"/>
    </location>
</feature>
<dbReference type="InParanoid" id="A0A2J7PJ57"/>
<feature type="compositionally biased region" description="Basic residues" evidence="8">
    <location>
        <begin position="108"/>
        <end position="119"/>
    </location>
</feature>
<reference evidence="11 12" key="1">
    <citation type="submission" date="2017-12" db="EMBL/GenBank/DDBJ databases">
        <title>Hemimetabolous genomes reveal molecular basis of termite eusociality.</title>
        <authorList>
            <person name="Harrison M.C."/>
            <person name="Jongepier E."/>
            <person name="Robertson H.M."/>
            <person name="Arning N."/>
            <person name="Bitard-Feildel T."/>
            <person name="Chao H."/>
            <person name="Childers C.P."/>
            <person name="Dinh H."/>
            <person name="Doddapaneni H."/>
            <person name="Dugan S."/>
            <person name="Gowin J."/>
            <person name="Greiner C."/>
            <person name="Han Y."/>
            <person name="Hu H."/>
            <person name="Hughes D.S.T."/>
            <person name="Huylmans A.-K."/>
            <person name="Kemena C."/>
            <person name="Kremer L.P.M."/>
            <person name="Lee S.L."/>
            <person name="Lopez-Ezquerra A."/>
            <person name="Mallet L."/>
            <person name="Monroy-Kuhn J.M."/>
            <person name="Moser A."/>
            <person name="Murali S.C."/>
            <person name="Muzny D.M."/>
            <person name="Otani S."/>
            <person name="Piulachs M.-D."/>
            <person name="Poelchau M."/>
            <person name="Qu J."/>
            <person name="Schaub F."/>
            <person name="Wada-Katsumata A."/>
            <person name="Worley K.C."/>
            <person name="Xie Q."/>
            <person name="Ylla G."/>
            <person name="Poulsen M."/>
            <person name="Gibbs R.A."/>
            <person name="Schal C."/>
            <person name="Richards S."/>
            <person name="Belles X."/>
            <person name="Korb J."/>
            <person name="Bornberg-Bauer E."/>
        </authorList>
    </citation>
    <scope>NUCLEOTIDE SEQUENCE [LARGE SCALE GENOMIC DNA]</scope>
    <source>
        <tissue evidence="11">Whole body</tissue>
    </source>
</reference>
<keyword evidence="3 6" id="KW-0347">Helicase</keyword>
<proteinExistence type="inferred from homology"/>
<keyword evidence="5 7" id="KW-0694">RNA-binding</keyword>
<comment type="catalytic activity">
    <reaction evidence="7">
        <text>ATP + H2O = ADP + phosphate + H(+)</text>
        <dbReference type="Rhea" id="RHEA:13065"/>
        <dbReference type="ChEBI" id="CHEBI:15377"/>
        <dbReference type="ChEBI" id="CHEBI:15378"/>
        <dbReference type="ChEBI" id="CHEBI:30616"/>
        <dbReference type="ChEBI" id="CHEBI:43474"/>
        <dbReference type="ChEBI" id="CHEBI:456216"/>
        <dbReference type="EC" id="3.6.4.13"/>
    </reaction>
</comment>
<evidence type="ECO:0000256" key="2">
    <source>
        <dbReference type="ARBA" id="ARBA00022801"/>
    </source>
</evidence>
<dbReference type="CDD" id="cd17956">
    <property type="entry name" value="DEADc_DDX51"/>
    <property type="match status" value="1"/>
</dbReference>
<dbReference type="GO" id="GO:0003723">
    <property type="term" value="F:RNA binding"/>
    <property type="evidence" value="ECO:0007669"/>
    <property type="project" value="UniProtKB-UniRule"/>
</dbReference>
<feature type="region of interest" description="Disordered" evidence="8">
    <location>
        <begin position="647"/>
        <end position="666"/>
    </location>
</feature>
<dbReference type="CDD" id="cd18787">
    <property type="entry name" value="SF2_C_DEAD"/>
    <property type="match status" value="1"/>
</dbReference>
<evidence type="ECO:0000313" key="11">
    <source>
        <dbReference type="EMBL" id="PNF16375.1"/>
    </source>
</evidence>
<dbReference type="InterPro" id="IPR011545">
    <property type="entry name" value="DEAD/DEAH_box_helicase_dom"/>
</dbReference>